<keyword evidence="2" id="KW-1185">Reference proteome</keyword>
<proteinExistence type="predicted"/>
<dbReference type="PATRIC" id="fig|56193.3.peg.2091"/>
<dbReference type="RefSeq" id="WP_046763472.1">
    <property type="nucleotide sequence ID" value="NZ_LBIC01000004.1"/>
</dbReference>
<sequence>MLSSTIVRGDTAFPLPPVPAGTSLELAKHYTLMARSFASDDTDQWQHSKQAIRDFRPNCGADLATKLIAALHEMAPFLTNGSTGDAAINPGEFPTDLAFQMIAVAVNDALHMDTRSEWNRRLAAFDEARAADIAHAKLHGIDWGLPKEQLEAGYAMASKEVLEEDDRLGDVAGEAEDSLMEWPAPDATAFALKVLLAHGRMIDRYDDIVLAEAKHFSGRASR</sequence>
<name>A0A0M3AQT9_9SPHN</name>
<gene>
    <name evidence="1" type="ORF">YP76_10075</name>
</gene>
<accession>A0A0M3AQT9</accession>
<evidence type="ECO:0000313" key="1">
    <source>
        <dbReference type="EMBL" id="KKW92268.1"/>
    </source>
</evidence>
<dbReference type="Proteomes" id="UP000033874">
    <property type="component" value="Unassembled WGS sequence"/>
</dbReference>
<dbReference type="AlphaFoldDB" id="A0A0M3AQT9"/>
<organism evidence="1 2">
    <name type="scientific">Sphingobium chungbukense</name>
    <dbReference type="NCBI Taxonomy" id="56193"/>
    <lineage>
        <taxon>Bacteria</taxon>
        <taxon>Pseudomonadati</taxon>
        <taxon>Pseudomonadota</taxon>
        <taxon>Alphaproteobacteria</taxon>
        <taxon>Sphingomonadales</taxon>
        <taxon>Sphingomonadaceae</taxon>
        <taxon>Sphingobium</taxon>
    </lineage>
</organism>
<comment type="caution">
    <text evidence="1">The sequence shown here is derived from an EMBL/GenBank/DDBJ whole genome shotgun (WGS) entry which is preliminary data.</text>
</comment>
<dbReference type="STRING" id="56193.YP76_10075"/>
<dbReference type="EMBL" id="LBIC01000004">
    <property type="protein sequence ID" value="KKW92268.1"/>
    <property type="molecule type" value="Genomic_DNA"/>
</dbReference>
<reference evidence="1 2" key="1">
    <citation type="submission" date="2015-04" db="EMBL/GenBank/DDBJ databases">
        <title>Genome sequence of aromatic hydrocarbons-degrading Sphingobium chungbukense DJ77.</title>
        <authorList>
            <person name="Kim Y.-C."/>
            <person name="Chae J.-C."/>
        </authorList>
    </citation>
    <scope>NUCLEOTIDE SEQUENCE [LARGE SCALE GENOMIC DNA]</scope>
    <source>
        <strain evidence="1 2">DJ77</strain>
    </source>
</reference>
<evidence type="ECO:0000313" key="2">
    <source>
        <dbReference type="Proteomes" id="UP000033874"/>
    </source>
</evidence>
<protein>
    <submittedName>
        <fullName evidence="1">Uncharacterized protein</fullName>
    </submittedName>
</protein>